<dbReference type="OrthoDB" id="2392449at2759"/>
<protein>
    <submittedName>
        <fullName evidence="2">Uncharacterized protein</fullName>
    </submittedName>
</protein>
<gene>
    <name evidence="2" type="ORF">BG015_003993</name>
</gene>
<organism evidence="2 3">
    <name type="scientific">Linnemannia schmuckeri</name>
    <dbReference type="NCBI Taxonomy" id="64567"/>
    <lineage>
        <taxon>Eukaryota</taxon>
        <taxon>Fungi</taxon>
        <taxon>Fungi incertae sedis</taxon>
        <taxon>Mucoromycota</taxon>
        <taxon>Mortierellomycotina</taxon>
        <taxon>Mortierellomycetes</taxon>
        <taxon>Mortierellales</taxon>
        <taxon>Mortierellaceae</taxon>
        <taxon>Linnemannia</taxon>
    </lineage>
</organism>
<name>A0A9P5RGF3_9FUNG</name>
<sequence length="119" mass="13298">MHKPAMYKPILLLAVLSYAQVTLADYSLWIENNDFSRFKTLSVPDGKRYCFCLANTQTAYIDGRGAGDVKLFWKSDCTGDYDIGSNKVTSNAQWVNSVSFGRSGISSTWGRGKSCNWYA</sequence>
<proteinExistence type="predicted"/>
<evidence type="ECO:0000313" key="3">
    <source>
        <dbReference type="Proteomes" id="UP000748756"/>
    </source>
</evidence>
<keyword evidence="1" id="KW-0732">Signal</keyword>
<dbReference type="AlphaFoldDB" id="A0A9P5RGF3"/>
<accession>A0A9P5RGF3</accession>
<reference evidence="2" key="1">
    <citation type="journal article" date="2020" name="Fungal Divers.">
        <title>Resolving the Mortierellaceae phylogeny through synthesis of multi-gene phylogenetics and phylogenomics.</title>
        <authorList>
            <person name="Vandepol N."/>
            <person name="Liber J."/>
            <person name="Desiro A."/>
            <person name="Na H."/>
            <person name="Kennedy M."/>
            <person name="Barry K."/>
            <person name="Grigoriev I.V."/>
            <person name="Miller A.N."/>
            <person name="O'Donnell K."/>
            <person name="Stajich J.E."/>
            <person name="Bonito G."/>
        </authorList>
    </citation>
    <scope>NUCLEOTIDE SEQUENCE</scope>
    <source>
        <strain evidence="2">NRRL 6426</strain>
    </source>
</reference>
<evidence type="ECO:0000313" key="2">
    <source>
        <dbReference type="EMBL" id="KAF9130496.1"/>
    </source>
</evidence>
<feature type="chain" id="PRO_5040364063" evidence="1">
    <location>
        <begin position="25"/>
        <end position="119"/>
    </location>
</feature>
<evidence type="ECO:0000256" key="1">
    <source>
        <dbReference type="SAM" id="SignalP"/>
    </source>
</evidence>
<dbReference type="Proteomes" id="UP000748756">
    <property type="component" value="Unassembled WGS sequence"/>
</dbReference>
<feature type="signal peptide" evidence="1">
    <location>
        <begin position="1"/>
        <end position="24"/>
    </location>
</feature>
<comment type="caution">
    <text evidence="2">The sequence shown here is derived from an EMBL/GenBank/DDBJ whole genome shotgun (WGS) entry which is preliminary data.</text>
</comment>
<keyword evidence="3" id="KW-1185">Reference proteome</keyword>
<dbReference type="EMBL" id="JAAAUQ010001937">
    <property type="protein sequence ID" value="KAF9130496.1"/>
    <property type="molecule type" value="Genomic_DNA"/>
</dbReference>